<dbReference type="PANTHER" id="PTHR47234">
    <property type="match status" value="1"/>
</dbReference>
<accession>A0ABV4HPX1</accession>
<feature type="signal peptide" evidence="12">
    <location>
        <begin position="1"/>
        <end position="24"/>
    </location>
</feature>
<evidence type="ECO:0000256" key="6">
    <source>
        <dbReference type="ARBA" id="ARBA00023077"/>
    </source>
</evidence>
<dbReference type="Pfam" id="PF00593">
    <property type="entry name" value="TonB_dep_Rec_b-barrel"/>
    <property type="match status" value="1"/>
</dbReference>
<protein>
    <submittedName>
        <fullName evidence="15">TonB-dependent receptor plug domain-containing protein</fullName>
    </submittedName>
</protein>
<gene>
    <name evidence="15" type="ORF">AB6713_09185</name>
</gene>
<evidence type="ECO:0000313" key="15">
    <source>
        <dbReference type="EMBL" id="MEZ0474792.1"/>
    </source>
</evidence>
<dbReference type="InterPro" id="IPR012910">
    <property type="entry name" value="Plug_dom"/>
</dbReference>
<keyword evidence="15" id="KW-0675">Receptor</keyword>
<comment type="similarity">
    <text evidence="9 11">Belongs to the TonB-dependent receptor family.</text>
</comment>
<evidence type="ECO:0000259" key="13">
    <source>
        <dbReference type="Pfam" id="PF00593"/>
    </source>
</evidence>
<evidence type="ECO:0000256" key="4">
    <source>
        <dbReference type="ARBA" id="ARBA00022692"/>
    </source>
</evidence>
<keyword evidence="7 9" id="KW-0472">Membrane</keyword>
<dbReference type="InterPro" id="IPR000531">
    <property type="entry name" value="Beta-barrel_TonB"/>
</dbReference>
<evidence type="ECO:0000256" key="3">
    <source>
        <dbReference type="ARBA" id="ARBA00022452"/>
    </source>
</evidence>
<dbReference type="PANTHER" id="PTHR47234:SF3">
    <property type="entry name" value="SECRETIN_TONB SHORT N-TERMINAL DOMAIN-CONTAINING PROTEIN"/>
    <property type="match status" value="1"/>
</dbReference>
<dbReference type="InterPro" id="IPR036942">
    <property type="entry name" value="Beta-barrel_TonB_sf"/>
</dbReference>
<evidence type="ECO:0000256" key="7">
    <source>
        <dbReference type="ARBA" id="ARBA00023136"/>
    </source>
</evidence>
<feature type="short sequence motif" description="TonB C-terminal box" evidence="10">
    <location>
        <begin position="777"/>
        <end position="794"/>
    </location>
</feature>
<dbReference type="CDD" id="cd01347">
    <property type="entry name" value="ligand_gated_channel"/>
    <property type="match status" value="1"/>
</dbReference>
<feature type="domain" description="TonB-dependent receptor plug" evidence="14">
    <location>
        <begin position="52"/>
        <end position="168"/>
    </location>
</feature>
<sequence length="794" mass="85700">MKHNALAAAMLLALFPFAPNSVRAQTVPAAADDVTSLDAMVVTGSRGSSRTQFDTLVPVDVFSAEEIQAVESADLNDVLAQLVPSFVVQRLPMADGLVFVRPASLRGLSPDHALVLVNGRRFHRTALLGSRGAQAPDLSQIPTAAIERIEVLRDGASAQYGSDAIAGVINIILSDDIGTELTAQLSEYSEGDGFAQQYGARHGFALGDYGHLSMFAEMARSDATSRTRQRPDAIAFQQAHPELDVPDPVQRWGQPDLESVRGGFDASIPLTQTIALYGYALLGTSEGVSDFNWRNPDGTASVYGDTDVFPGWNASEIYPVGFSPRYGMEQEDLQTVVGLSGEFNPDFTWDVSASYGSNDIDFFLDNSINASLGPESPTGFWLGRLSQDELNFNADFVYAWSVDPLPLPVNIAFGAEHRTETYGITSGDPESYAVGPGAVAGLAPNSNGAPGFSAQQAGEWDQTSSAAYLDVEVPLTERWNVGAAARYEDFSEFGDSLDGKLSSRFEFNDHLALRGSVSTGFRAPTPGQLYATSTTQGLDTNTLQVFTSGRLSPSDPIAQMLGAEPLTPEESRSVTAGLAWQSGNGFSGSVDLYDIEVTDRFSTSQSFQIPEGIPNPNQYTSVSFFTNDFDTTTRGIDVVASWRGDLGAGRLGTTLAWNYNKTEVDGGDSGVASNETQRVIFEGRIPRRKATWTNTWEHGDWSLLGSVRHYGSWTDSSGNAEGDIFQRFGAETFLDLAVSWRANDTLTLRAGADNVLDDYPDEATFQASRGLIYSRNAPYDTDGRNVYAQLRVAF</sequence>
<evidence type="ECO:0000256" key="9">
    <source>
        <dbReference type="PROSITE-ProRule" id="PRU01360"/>
    </source>
</evidence>
<organism evidence="15 16">
    <name type="scientific">Luteimonas salinilitoris</name>
    <dbReference type="NCBI Taxonomy" id="3237697"/>
    <lineage>
        <taxon>Bacteria</taxon>
        <taxon>Pseudomonadati</taxon>
        <taxon>Pseudomonadota</taxon>
        <taxon>Gammaproteobacteria</taxon>
        <taxon>Lysobacterales</taxon>
        <taxon>Lysobacteraceae</taxon>
        <taxon>Luteimonas</taxon>
    </lineage>
</organism>
<keyword evidence="4 9" id="KW-0812">Transmembrane</keyword>
<name>A0ABV4HPX1_9GAMM</name>
<feature type="chain" id="PRO_5045886772" evidence="12">
    <location>
        <begin position="25"/>
        <end position="794"/>
    </location>
</feature>
<keyword evidence="8 9" id="KW-0998">Cell outer membrane</keyword>
<evidence type="ECO:0000313" key="16">
    <source>
        <dbReference type="Proteomes" id="UP001566331"/>
    </source>
</evidence>
<evidence type="ECO:0000256" key="12">
    <source>
        <dbReference type="SAM" id="SignalP"/>
    </source>
</evidence>
<evidence type="ECO:0000256" key="5">
    <source>
        <dbReference type="ARBA" id="ARBA00022729"/>
    </source>
</evidence>
<comment type="caution">
    <text evidence="15">The sequence shown here is derived from an EMBL/GenBank/DDBJ whole genome shotgun (WGS) entry which is preliminary data.</text>
</comment>
<evidence type="ECO:0000259" key="14">
    <source>
        <dbReference type="Pfam" id="PF07715"/>
    </source>
</evidence>
<dbReference type="InterPro" id="IPR010917">
    <property type="entry name" value="TonB_rcpt_CS"/>
</dbReference>
<evidence type="ECO:0000256" key="1">
    <source>
        <dbReference type="ARBA" id="ARBA00004571"/>
    </source>
</evidence>
<dbReference type="RefSeq" id="WP_370564454.1">
    <property type="nucleotide sequence ID" value="NZ_JBFWIB010000008.1"/>
</dbReference>
<feature type="domain" description="TonB-dependent receptor-like beta-barrel" evidence="13">
    <location>
        <begin position="291"/>
        <end position="755"/>
    </location>
</feature>
<keyword evidence="3 9" id="KW-1134">Transmembrane beta strand</keyword>
<reference evidence="15 16" key="1">
    <citation type="submission" date="2024-07" db="EMBL/GenBank/DDBJ databases">
        <title>Luteimonas salilacus sp. nov., isolated from the shore soil of Salt Lake in Tibet of China.</title>
        <authorList>
            <person name="Zhang X."/>
            <person name="Li A."/>
        </authorList>
    </citation>
    <scope>NUCLEOTIDE SEQUENCE [LARGE SCALE GENOMIC DNA]</scope>
    <source>
        <strain evidence="15 16">B3-2-R+30</strain>
    </source>
</reference>
<dbReference type="InterPro" id="IPR039426">
    <property type="entry name" value="TonB-dep_rcpt-like"/>
</dbReference>
<proteinExistence type="inferred from homology"/>
<evidence type="ECO:0000256" key="8">
    <source>
        <dbReference type="ARBA" id="ARBA00023237"/>
    </source>
</evidence>
<dbReference type="Gene3D" id="2.170.130.10">
    <property type="entry name" value="TonB-dependent receptor, plug domain"/>
    <property type="match status" value="1"/>
</dbReference>
<dbReference type="Pfam" id="PF07715">
    <property type="entry name" value="Plug"/>
    <property type="match status" value="1"/>
</dbReference>
<dbReference type="InterPro" id="IPR037066">
    <property type="entry name" value="Plug_dom_sf"/>
</dbReference>
<keyword evidence="6 11" id="KW-0798">TonB box</keyword>
<keyword evidence="2 9" id="KW-0813">Transport</keyword>
<dbReference type="PROSITE" id="PS52016">
    <property type="entry name" value="TONB_DEPENDENT_REC_3"/>
    <property type="match status" value="1"/>
</dbReference>
<dbReference type="Gene3D" id="2.40.170.20">
    <property type="entry name" value="TonB-dependent receptor, beta-barrel domain"/>
    <property type="match status" value="1"/>
</dbReference>
<dbReference type="Proteomes" id="UP001566331">
    <property type="component" value="Unassembled WGS sequence"/>
</dbReference>
<evidence type="ECO:0000256" key="10">
    <source>
        <dbReference type="PROSITE-ProRule" id="PRU10144"/>
    </source>
</evidence>
<comment type="subcellular location">
    <subcellularLocation>
        <location evidence="1 9">Cell outer membrane</location>
        <topology evidence="1 9">Multi-pass membrane protein</topology>
    </subcellularLocation>
</comment>
<keyword evidence="16" id="KW-1185">Reference proteome</keyword>
<evidence type="ECO:0000256" key="2">
    <source>
        <dbReference type="ARBA" id="ARBA00022448"/>
    </source>
</evidence>
<dbReference type="SUPFAM" id="SSF56935">
    <property type="entry name" value="Porins"/>
    <property type="match status" value="1"/>
</dbReference>
<evidence type="ECO:0000256" key="11">
    <source>
        <dbReference type="RuleBase" id="RU003357"/>
    </source>
</evidence>
<dbReference type="PROSITE" id="PS01156">
    <property type="entry name" value="TONB_DEPENDENT_REC_2"/>
    <property type="match status" value="1"/>
</dbReference>
<keyword evidence="5 12" id="KW-0732">Signal</keyword>
<dbReference type="EMBL" id="JBFWIC010000010">
    <property type="protein sequence ID" value="MEZ0474792.1"/>
    <property type="molecule type" value="Genomic_DNA"/>
</dbReference>